<evidence type="ECO:0000313" key="1">
    <source>
        <dbReference type="EMBL" id="EMS33850.1"/>
    </source>
</evidence>
<dbReference type="STRING" id="1239962.C943_04169"/>
<sequence>MGEAISFLFDFHQVLFCVALGDFIEVGFKLGQKFKER</sequence>
<reference evidence="1" key="1">
    <citation type="submission" date="2013-01" db="EMBL/GenBank/DDBJ databases">
        <title>Genome assembly of Mariniradius saccharolyticus AK6.</title>
        <authorList>
            <person name="Vaidya B."/>
            <person name="Khatri I."/>
            <person name="Tanuku N.R.S."/>
            <person name="Subramanian S."/>
            <person name="Pinnaka A."/>
        </authorList>
    </citation>
    <scope>NUCLEOTIDE SEQUENCE [LARGE SCALE GENOMIC DNA]</scope>
    <source>
        <strain evidence="1">AK6</strain>
    </source>
</reference>
<evidence type="ECO:0000313" key="2">
    <source>
        <dbReference type="Proteomes" id="UP000010953"/>
    </source>
</evidence>
<proteinExistence type="predicted"/>
<dbReference type="AlphaFoldDB" id="M7X8Y5"/>
<dbReference type="InParanoid" id="M7X8Y5"/>
<dbReference type="EMBL" id="AMZY02000008">
    <property type="protein sequence ID" value="EMS33850.1"/>
    <property type="molecule type" value="Genomic_DNA"/>
</dbReference>
<comment type="caution">
    <text evidence="1">The sequence shown here is derived from an EMBL/GenBank/DDBJ whole genome shotgun (WGS) entry which is preliminary data.</text>
</comment>
<dbReference type="Proteomes" id="UP000010953">
    <property type="component" value="Unassembled WGS sequence"/>
</dbReference>
<organism evidence="1 2">
    <name type="scientific">Mariniradius saccharolyticus AK6</name>
    <dbReference type="NCBI Taxonomy" id="1239962"/>
    <lineage>
        <taxon>Bacteria</taxon>
        <taxon>Pseudomonadati</taxon>
        <taxon>Bacteroidota</taxon>
        <taxon>Cytophagia</taxon>
        <taxon>Cytophagales</taxon>
        <taxon>Cyclobacteriaceae</taxon>
        <taxon>Mariniradius</taxon>
    </lineage>
</organism>
<protein>
    <submittedName>
        <fullName evidence="1">Uncharacterized protein</fullName>
    </submittedName>
</protein>
<gene>
    <name evidence="1" type="ORF">C943_04169</name>
</gene>
<name>M7X8Y5_9BACT</name>
<accession>M7X8Y5</accession>
<keyword evidence="2" id="KW-1185">Reference proteome</keyword>